<evidence type="ECO:0000313" key="4">
    <source>
        <dbReference type="Proteomes" id="UP000037923"/>
    </source>
</evidence>
<keyword evidence="1" id="KW-0472">Membrane</keyword>
<dbReference type="VEuPathDB" id="TriTrypDB:LpyrH10_24_1400"/>
<keyword evidence="1" id="KW-1133">Transmembrane helix</keyword>
<reference evidence="3 4" key="1">
    <citation type="submission" date="2015-07" db="EMBL/GenBank/DDBJ databases">
        <title>High-quality genome of monoxenous trypanosomatid Leptomonas pyrrhocoris.</title>
        <authorList>
            <person name="Flegontov P."/>
            <person name="Butenko A."/>
            <person name="Firsov S."/>
            <person name="Vlcek C."/>
            <person name="Logacheva M.D."/>
            <person name="Field M."/>
            <person name="Filatov D."/>
            <person name="Flegontova O."/>
            <person name="Gerasimov E."/>
            <person name="Jackson A.P."/>
            <person name="Kelly S."/>
            <person name="Opperdoes F."/>
            <person name="O'Reilly A."/>
            <person name="Votypka J."/>
            <person name="Yurchenko V."/>
            <person name="Lukes J."/>
        </authorList>
    </citation>
    <scope>NUCLEOTIDE SEQUENCE [LARGE SCALE GENOMIC DNA]</scope>
    <source>
        <strain evidence="3">H10</strain>
    </source>
</reference>
<dbReference type="OrthoDB" id="10251809at2759"/>
<dbReference type="Proteomes" id="UP000037923">
    <property type="component" value="Unassembled WGS sequence"/>
</dbReference>
<name>A0A0N0DS63_LEPPY</name>
<protein>
    <submittedName>
        <fullName evidence="3">Dynein heavy chain putativedynein heavy chain point mutation</fullName>
    </submittedName>
</protein>
<organism evidence="3 4">
    <name type="scientific">Leptomonas pyrrhocoris</name>
    <name type="common">Firebug parasite</name>
    <dbReference type="NCBI Taxonomy" id="157538"/>
    <lineage>
        <taxon>Eukaryota</taxon>
        <taxon>Discoba</taxon>
        <taxon>Euglenozoa</taxon>
        <taxon>Kinetoplastea</taxon>
        <taxon>Metakinetoplastina</taxon>
        <taxon>Trypanosomatida</taxon>
        <taxon>Trypanosomatidae</taxon>
        <taxon>Leishmaniinae</taxon>
        <taxon>Leptomonas</taxon>
    </lineage>
</organism>
<feature type="transmembrane region" description="Helical" evidence="1">
    <location>
        <begin position="103"/>
        <end position="123"/>
    </location>
</feature>
<dbReference type="Pfam" id="PF18199">
    <property type="entry name" value="Dynein_C"/>
    <property type="match status" value="1"/>
</dbReference>
<dbReference type="RefSeq" id="XP_015654077.1">
    <property type="nucleotide sequence ID" value="XM_015807538.1"/>
</dbReference>
<dbReference type="InterPro" id="IPR041228">
    <property type="entry name" value="Dynein_C"/>
</dbReference>
<comment type="caution">
    <text evidence="3">The sequence shown here is derived from an EMBL/GenBank/DDBJ whole genome shotgun (WGS) entry which is preliminary data.</text>
</comment>
<evidence type="ECO:0000259" key="2">
    <source>
        <dbReference type="Pfam" id="PF18199"/>
    </source>
</evidence>
<evidence type="ECO:0000256" key="1">
    <source>
        <dbReference type="SAM" id="Phobius"/>
    </source>
</evidence>
<sequence>MRSFLTEGLEDDCYVNGLYLEAVDWASGVLTESEPKEVFISFPVMKLVPLGGGQRDAVSCVRLPMLQDNRPKRRALHDGTLHKLHPHCESPTGSATIGEPLGAAWHCTLYPVGILSLVFLFYLNDGYDGNQNHDVHSLFSSSL</sequence>
<keyword evidence="1" id="KW-0812">Transmembrane</keyword>
<evidence type="ECO:0000313" key="3">
    <source>
        <dbReference type="EMBL" id="KPA75638.1"/>
    </source>
</evidence>
<feature type="domain" description="Dynein heavy chain C-terminal" evidence="2">
    <location>
        <begin position="7"/>
        <end position="77"/>
    </location>
</feature>
<dbReference type="AlphaFoldDB" id="A0A0N0DS63"/>
<dbReference type="GeneID" id="26908784"/>
<proteinExistence type="predicted"/>
<keyword evidence="4" id="KW-1185">Reference proteome</keyword>
<gene>
    <name evidence="3" type="ORF">ABB37_08500</name>
</gene>
<accession>A0A0N0DS63</accession>
<dbReference type="EMBL" id="LGTL01000024">
    <property type="protein sequence ID" value="KPA75638.1"/>
    <property type="molecule type" value="Genomic_DNA"/>
</dbReference>